<accession>T1DI63</accession>
<proteinExistence type="predicted"/>
<name>T1DI63_9ZZZZ</name>
<sequence>AHGFHVVDATLSLEKTQSRMRRLLAPIIRSLN</sequence>
<gene>
    <name evidence="1" type="ORF">B1A_00244</name>
</gene>
<dbReference type="AlphaFoldDB" id="T1DI63"/>
<feature type="non-terminal residue" evidence="1">
    <location>
        <position position="1"/>
    </location>
</feature>
<organism evidence="1">
    <name type="scientific">mine drainage metagenome</name>
    <dbReference type="NCBI Taxonomy" id="410659"/>
    <lineage>
        <taxon>unclassified sequences</taxon>
        <taxon>metagenomes</taxon>
        <taxon>ecological metagenomes</taxon>
    </lineage>
</organism>
<dbReference type="EMBL" id="AUZX01000186">
    <property type="protein sequence ID" value="EQD81044.1"/>
    <property type="molecule type" value="Genomic_DNA"/>
</dbReference>
<reference evidence="1" key="2">
    <citation type="journal article" date="2014" name="ISME J.">
        <title>Microbial stratification in low pH oxic and suboxic macroscopic growths along an acid mine drainage.</title>
        <authorList>
            <person name="Mendez-Garcia C."/>
            <person name="Mesa V."/>
            <person name="Sprenger R.R."/>
            <person name="Richter M."/>
            <person name="Diez M.S."/>
            <person name="Solano J."/>
            <person name="Bargiela R."/>
            <person name="Golyshina O.V."/>
            <person name="Manteca A."/>
            <person name="Ramos J.L."/>
            <person name="Gallego J.R."/>
            <person name="Llorente I."/>
            <person name="Martins Dos Santos V.A."/>
            <person name="Jensen O.N."/>
            <person name="Pelaez A.I."/>
            <person name="Sanchez J."/>
            <person name="Ferrer M."/>
        </authorList>
    </citation>
    <scope>NUCLEOTIDE SEQUENCE</scope>
</reference>
<comment type="caution">
    <text evidence="1">The sequence shown here is derived from an EMBL/GenBank/DDBJ whole genome shotgun (WGS) entry which is preliminary data.</text>
</comment>
<protein>
    <submittedName>
        <fullName evidence="1">Uncharacterized protein</fullName>
    </submittedName>
</protein>
<evidence type="ECO:0000313" key="1">
    <source>
        <dbReference type="EMBL" id="EQD81044.1"/>
    </source>
</evidence>
<reference evidence="1" key="1">
    <citation type="submission" date="2013-08" db="EMBL/GenBank/DDBJ databases">
        <authorList>
            <person name="Mendez C."/>
            <person name="Richter M."/>
            <person name="Ferrer M."/>
            <person name="Sanchez J."/>
        </authorList>
    </citation>
    <scope>NUCLEOTIDE SEQUENCE</scope>
</reference>